<evidence type="ECO:0000256" key="3">
    <source>
        <dbReference type="ARBA" id="ARBA00022840"/>
    </source>
</evidence>
<name>A0ABW4Q7F6_9MICC</name>
<dbReference type="RefSeq" id="WP_343878517.1">
    <property type="nucleotide sequence ID" value="NZ_BAAAIJ010000020.1"/>
</dbReference>
<gene>
    <name evidence="5" type="ORF">ACFSFX_08490</name>
</gene>
<accession>A0ABW4Q7F6</accession>
<dbReference type="InterPro" id="IPR006016">
    <property type="entry name" value="UspA"/>
</dbReference>
<keyword evidence="6" id="KW-1185">Reference proteome</keyword>
<dbReference type="Pfam" id="PF00582">
    <property type="entry name" value="Usp"/>
    <property type="match status" value="2"/>
</dbReference>
<dbReference type="EMBL" id="JBHUGA010000021">
    <property type="protein sequence ID" value="MFD1846633.1"/>
    <property type="molecule type" value="Genomic_DNA"/>
</dbReference>
<feature type="domain" description="UspA" evidence="4">
    <location>
        <begin position="8"/>
        <end position="140"/>
    </location>
</feature>
<dbReference type="PANTHER" id="PTHR46268:SF27">
    <property type="entry name" value="UNIVERSAL STRESS PROTEIN RV2623"/>
    <property type="match status" value="1"/>
</dbReference>
<dbReference type="PRINTS" id="PR01438">
    <property type="entry name" value="UNVRSLSTRESS"/>
</dbReference>
<evidence type="ECO:0000313" key="5">
    <source>
        <dbReference type="EMBL" id="MFD1846633.1"/>
    </source>
</evidence>
<evidence type="ECO:0000259" key="4">
    <source>
        <dbReference type="Pfam" id="PF00582"/>
    </source>
</evidence>
<keyword evidence="3" id="KW-0067">ATP-binding</keyword>
<proteinExistence type="inferred from homology"/>
<dbReference type="Gene3D" id="3.40.50.620">
    <property type="entry name" value="HUPs"/>
    <property type="match status" value="2"/>
</dbReference>
<dbReference type="Proteomes" id="UP001597307">
    <property type="component" value="Unassembled WGS sequence"/>
</dbReference>
<sequence>MGSASGSRSIVLGVPSSGPTPEAFFWAVNRAARLRRPLILVHTLDDYWVGPEFSYFDDLMRHGREVLEEAATKVSGLAPSVNVSTRLLLGDTARVLSDLSENSSLVVVGTHKLGRVKTAIFGALSLNVAVAAVSPVAVIPEVSLEGRSGVVVGVDGSAHSLGSVAYAAREADRLGEDLYAVYSSESPNPWLRGSIPHDVVTQRIEEEERVILAESVAGLTEQYPDLVVHQHLELNASPAEALVTAASRAKLLVVGRRGRGKLTRLLLGSVSRSVLWHIECPTIVTPNRAVTEGPYR</sequence>
<reference evidence="6" key="1">
    <citation type="journal article" date="2019" name="Int. J. Syst. Evol. Microbiol.">
        <title>The Global Catalogue of Microorganisms (GCM) 10K type strain sequencing project: providing services to taxonomists for standard genome sequencing and annotation.</title>
        <authorList>
            <consortium name="The Broad Institute Genomics Platform"/>
            <consortium name="The Broad Institute Genome Sequencing Center for Infectious Disease"/>
            <person name="Wu L."/>
            <person name="Ma J."/>
        </authorList>
    </citation>
    <scope>NUCLEOTIDE SEQUENCE [LARGE SCALE GENOMIC DNA]</scope>
    <source>
        <strain evidence="6">JCM 11496</strain>
    </source>
</reference>
<dbReference type="InterPro" id="IPR006015">
    <property type="entry name" value="Universal_stress_UspA"/>
</dbReference>
<comment type="similarity">
    <text evidence="1">Belongs to the universal stress protein A family.</text>
</comment>
<organism evidence="5 6">
    <name type="scientific">Arthrobacter flavus</name>
    <dbReference type="NCBI Taxonomy" id="95172"/>
    <lineage>
        <taxon>Bacteria</taxon>
        <taxon>Bacillati</taxon>
        <taxon>Actinomycetota</taxon>
        <taxon>Actinomycetes</taxon>
        <taxon>Micrococcales</taxon>
        <taxon>Micrococcaceae</taxon>
        <taxon>Arthrobacter</taxon>
    </lineage>
</organism>
<evidence type="ECO:0000256" key="1">
    <source>
        <dbReference type="ARBA" id="ARBA00008791"/>
    </source>
</evidence>
<dbReference type="PANTHER" id="PTHR46268">
    <property type="entry name" value="STRESS RESPONSE PROTEIN NHAX"/>
    <property type="match status" value="1"/>
</dbReference>
<comment type="caution">
    <text evidence="5">The sequence shown here is derived from an EMBL/GenBank/DDBJ whole genome shotgun (WGS) entry which is preliminary data.</text>
</comment>
<protein>
    <submittedName>
        <fullName evidence="5">Universal stress protein</fullName>
    </submittedName>
</protein>
<dbReference type="InterPro" id="IPR014729">
    <property type="entry name" value="Rossmann-like_a/b/a_fold"/>
</dbReference>
<evidence type="ECO:0000313" key="6">
    <source>
        <dbReference type="Proteomes" id="UP001597307"/>
    </source>
</evidence>
<keyword evidence="2" id="KW-0547">Nucleotide-binding</keyword>
<feature type="domain" description="UspA" evidence="4">
    <location>
        <begin position="150"/>
        <end position="286"/>
    </location>
</feature>
<evidence type="ECO:0000256" key="2">
    <source>
        <dbReference type="ARBA" id="ARBA00022741"/>
    </source>
</evidence>
<dbReference type="SUPFAM" id="SSF52402">
    <property type="entry name" value="Adenine nucleotide alpha hydrolases-like"/>
    <property type="match status" value="2"/>
</dbReference>